<evidence type="ECO:0000256" key="13">
    <source>
        <dbReference type="PROSITE-ProRule" id="PRU01389"/>
    </source>
</evidence>
<dbReference type="GO" id="GO:0008270">
    <property type="term" value="F:zinc ion binding"/>
    <property type="evidence" value="ECO:0007669"/>
    <property type="project" value="UniProtKB-KW"/>
</dbReference>
<feature type="compositionally biased region" description="Acidic residues" evidence="14">
    <location>
        <begin position="63"/>
        <end position="73"/>
    </location>
</feature>
<dbReference type="GO" id="GO:0005737">
    <property type="term" value="C:cytoplasm"/>
    <property type="evidence" value="ECO:0007669"/>
    <property type="project" value="UniProtKB-SubCell"/>
</dbReference>
<proteinExistence type="inferred from homology"/>
<feature type="domain" description="VLRF1" evidence="15">
    <location>
        <begin position="188"/>
        <end position="328"/>
    </location>
</feature>
<evidence type="ECO:0000256" key="5">
    <source>
        <dbReference type="ARBA" id="ARBA00022723"/>
    </source>
</evidence>
<feature type="region of interest" description="Disordered" evidence="14">
    <location>
        <begin position="348"/>
        <end position="369"/>
    </location>
</feature>
<keyword evidence="4 13" id="KW-0540">Nuclease</keyword>
<dbReference type="InterPro" id="IPR047139">
    <property type="entry name" value="ANKZ1/VMS1"/>
</dbReference>
<evidence type="ECO:0000256" key="8">
    <source>
        <dbReference type="ARBA" id="ARBA00022771"/>
    </source>
</evidence>
<protein>
    <recommendedName>
        <fullName evidence="15">VLRF1 domain-containing protein</fullName>
    </recommendedName>
</protein>
<feature type="region of interest" description="Disordered" evidence="14">
    <location>
        <begin position="225"/>
        <end position="254"/>
    </location>
</feature>
<evidence type="ECO:0000256" key="14">
    <source>
        <dbReference type="SAM" id="MobiDB-lite"/>
    </source>
</evidence>
<evidence type="ECO:0000313" key="16">
    <source>
        <dbReference type="EMBL" id="CAG9293470.1"/>
    </source>
</evidence>
<keyword evidence="6" id="KW-0677">Repeat</keyword>
<dbReference type="PANTHER" id="PTHR16036:SF2">
    <property type="entry name" value="TRNA ENDONUCLEASE ANKZF1"/>
    <property type="match status" value="1"/>
</dbReference>
<dbReference type="Pfam" id="PF18826">
    <property type="entry name" value="bVLRF1"/>
    <property type="match status" value="1"/>
</dbReference>
<dbReference type="GO" id="GO:0036503">
    <property type="term" value="P:ERAD pathway"/>
    <property type="evidence" value="ECO:0007669"/>
    <property type="project" value="TreeGrafter"/>
</dbReference>
<evidence type="ECO:0000256" key="11">
    <source>
        <dbReference type="ARBA" id="ARBA00023043"/>
    </source>
</evidence>
<dbReference type="PANTHER" id="PTHR16036">
    <property type="entry name" value="ANKYRIN REPEAT AND ZINC FINGER DOMAIN-CONTAINING PROTEIN 1"/>
    <property type="match status" value="1"/>
</dbReference>
<dbReference type="InterPro" id="IPR041175">
    <property type="entry name" value="VLRF1/Vms1"/>
</dbReference>
<keyword evidence="8" id="KW-0863">Zinc-finger</keyword>
<evidence type="ECO:0000256" key="4">
    <source>
        <dbReference type="ARBA" id="ARBA00022722"/>
    </source>
</evidence>
<comment type="subcellular location">
    <subcellularLocation>
        <location evidence="1">Cytoplasm</location>
    </subcellularLocation>
</comment>
<name>A0A8J9X8X6_PHATR</name>
<evidence type="ECO:0000256" key="12">
    <source>
        <dbReference type="ARBA" id="ARBA00023054"/>
    </source>
</evidence>
<keyword evidence="5" id="KW-0479">Metal-binding</keyword>
<organism evidence="16">
    <name type="scientific">Phaeodactylum tricornutum</name>
    <name type="common">Diatom</name>
    <dbReference type="NCBI Taxonomy" id="2850"/>
    <lineage>
        <taxon>Eukaryota</taxon>
        <taxon>Sar</taxon>
        <taxon>Stramenopiles</taxon>
        <taxon>Ochrophyta</taxon>
        <taxon>Bacillariophyta</taxon>
        <taxon>Bacillariophyceae</taxon>
        <taxon>Bacillariophycidae</taxon>
        <taxon>Naviculales</taxon>
        <taxon>Phaeodactylaceae</taxon>
        <taxon>Phaeodactylum</taxon>
    </lineage>
</organism>
<keyword evidence="9 13" id="KW-0378">Hydrolase</keyword>
<accession>A0A8J9X8X6</accession>
<dbReference type="AlphaFoldDB" id="A0A8J9X8X6"/>
<dbReference type="EMBL" id="OU594949">
    <property type="protein sequence ID" value="CAG9293470.1"/>
    <property type="molecule type" value="Genomic_DNA"/>
</dbReference>
<evidence type="ECO:0000256" key="7">
    <source>
        <dbReference type="ARBA" id="ARBA00022759"/>
    </source>
</evidence>
<keyword evidence="11" id="KW-0040">ANK repeat</keyword>
<dbReference type="SUPFAM" id="SSF48403">
    <property type="entry name" value="Ankyrin repeat"/>
    <property type="match status" value="1"/>
</dbReference>
<feature type="active site" evidence="13">
    <location>
        <position position="231"/>
    </location>
</feature>
<keyword evidence="12" id="KW-0175">Coiled coil</keyword>
<evidence type="ECO:0000256" key="6">
    <source>
        <dbReference type="ARBA" id="ARBA00022737"/>
    </source>
</evidence>
<dbReference type="GO" id="GO:0016787">
    <property type="term" value="F:hydrolase activity"/>
    <property type="evidence" value="ECO:0007669"/>
    <property type="project" value="UniProtKB-KW"/>
</dbReference>
<keyword evidence="3 13" id="KW-0963">Cytoplasm</keyword>
<comment type="similarity">
    <text evidence="2 13">Belongs to the ANKZF1/VMS1 family.</text>
</comment>
<feature type="region of interest" description="Disordered" evidence="14">
    <location>
        <begin position="63"/>
        <end position="106"/>
    </location>
</feature>
<keyword evidence="7 13" id="KW-0255">Endonuclease</keyword>
<evidence type="ECO:0000256" key="2">
    <source>
        <dbReference type="ARBA" id="ARBA00009262"/>
    </source>
</evidence>
<dbReference type="PROSITE" id="PS52044">
    <property type="entry name" value="VLRF1"/>
    <property type="match status" value="1"/>
</dbReference>
<dbReference type="Gene3D" id="1.25.40.20">
    <property type="entry name" value="Ankyrin repeat-containing domain"/>
    <property type="match status" value="1"/>
</dbReference>
<keyword evidence="10" id="KW-0862">Zinc</keyword>
<gene>
    <name evidence="16" type="ORF">PTTT1_LOCUS51612</name>
</gene>
<dbReference type="InterPro" id="IPR041540">
    <property type="entry name" value="VATC"/>
</dbReference>
<evidence type="ECO:0000259" key="15">
    <source>
        <dbReference type="PROSITE" id="PS52044"/>
    </source>
</evidence>
<dbReference type="InterPro" id="IPR036770">
    <property type="entry name" value="Ankyrin_rpt-contain_sf"/>
</dbReference>
<dbReference type="GO" id="GO:0004519">
    <property type="term" value="F:endonuclease activity"/>
    <property type="evidence" value="ECO:0007669"/>
    <property type="project" value="UniProtKB-KW"/>
</dbReference>
<dbReference type="Pfam" id="PF00023">
    <property type="entry name" value="Ank"/>
    <property type="match status" value="2"/>
</dbReference>
<evidence type="ECO:0000256" key="10">
    <source>
        <dbReference type="ARBA" id="ARBA00022833"/>
    </source>
</evidence>
<evidence type="ECO:0000256" key="1">
    <source>
        <dbReference type="ARBA" id="ARBA00004496"/>
    </source>
</evidence>
<sequence>MIATYYAMASLSSGKIIETDQLYSEKTLSWLKQALELIQKNVSVNQRTIEGYASTYLSRYADDSEDELVDEDESRSSCSSEDESSGDAKGNNIGDPDAHCSTSATSTELSSERRFTHRKKTITDDRQRTNLVRKHVESLNKFLFPIIDPKYTVLSLPAALLPKEEFQSNNALKACQLYLKLASDLAAKRKTIVVLFLRSGRFAGAVFQGRDCLAHRVLTRYTVRKGQGKAQSSQDSQRRAKSMGSQLRRAGEQSLREDMSATVKEWKVHFDNAALVMVSCPKTMRKSLFDSVEVVLSRDDARVRRVPLDLGRPTFENVSLIYESLLTVQVREVNEPVLKPKMYVEAEGAEKKETTPANTSCPDSSEGKEDDDLAIPLTALHVAAKTGCAQVLKDLLADDCTDINLLAGPDLMTPLHYAADSTLSDNVAAHSAAECIRVLLIEGKANPGLVDIRHRPPYFLASQDKVRDAFRMARARLGESFCAWDDDAKVGPPLAESDLKLRKEKEAEKRRKKKIKQKEKKAKERVETEAFAKHKEEEEIRLQEEKEAKRIRDGLESKASSATNVCDFCQTVCSGRRRSQMLKRLDYSYCSSECVQKHKRELIAAAALSRFVG</sequence>
<comment type="domain">
    <text evidence="13">The VLRF1 domain mediates binding to the 60S ribosomal subunit.</text>
</comment>
<dbReference type="Pfam" id="PF18716">
    <property type="entry name" value="VATC"/>
    <property type="match status" value="1"/>
</dbReference>
<evidence type="ECO:0000256" key="9">
    <source>
        <dbReference type="ARBA" id="ARBA00022801"/>
    </source>
</evidence>
<dbReference type="InterPro" id="IPR002110">
    <property type="entry name" value="Ankyrin_rpt"/>
</dbReference>
<evidence type="ECO:0000256" key="3">
    <source>
        <dbReference type="ARBA" id="ARBA00022490"/>
    </source>
</evidence>
<reference evidence="16" key="1">
    <citation type="submission" date="2022-02" db="EMBL/GenBank/DDBJ databases">
        <authorList>
            <person name="Giguere J D."/>
        </authorList>
    </citation>
    <scope>NUCLEOTIDE SEQUENCE</scope>
    <source>
        <strain evidence="16">CCAP 1055/1</strain>
    </source>
</reference>
<dbReference type="Proteomes" id="UP000836788">
    <property type="component" value="Chromosome 8"/>
</dbReference>